<evidence type="ECO:0008006" key="5">
    <source>
        <dbReference type="Google" id="ProtNLM"/>
    </source>
</evidence>
<name>A0A5C3M4F5_9AGAR</name>
<gene>
    <name evidence="3" type="ORF">BDQ12DRAFT_734466</name>
</gene>
<dbReference type="OrthoDB" id="3012989at2759"/>
<feature type="region of interest" description="Disordered" evidence="1">
    <location>
        <begin position="147"/>
        <end position="166"/>
    </location>
</feature>
<accession>A0A5C3M4F5</accession>
<sequence>MAGLFVFFGAGIIIHVSITCGSSSAWETIDSITQCNLSTSLIAFVFTANCISDALLVFVPLMKLWNVRLPRVQRRLVLVGFAASASTTLASAVTSIFQFGPASWEPARGLLRTLATHFEASISVIVCNTLVTVAYFYVTLGNHGSSTVESTSKSSENPNTLDISTSASDPISELILTEILDGYSTQSEGAASLNSSIAEIRRHTASSPT</sequence>
<dbReference type="AlphaFoldDB" id="A0A5C3M4F5"/>
<feature type="transmembrane region" description="Helical" evidence="2">
    <location>
        <begin position="41"/>
        <end position="64"/>
    </location>
</feature>
<evidence type="ECO:0000313" key="3">
    <source>
        <dbReference type="EMBL" id="TFK39727.1"/>
    </source>
</evidence>
<feature type="transmembrane region" description="Helical" evidence="2">
    <location>
        <begin position="120"/>
        <end position="138"/>
    </location>
</feature>
<proteinExistence type="predicted"/>
<keyword evidence="4" id="KW-1185">Reference proteome</keyword>
<dbReference type="Proteomes" id="UP000308652">
    <property type="component" value="Unassembled WGS sequence"/>
</dbReference>
<reference evidence="3 4" key="1">
    <citation type="journal article" date="2019" name="Nat. Ecol. Evol.">
        <title>Megaphylogeny resolves global patterns of mushroom evolution.</title>
        <authorList>
            <person name="Varga T."/>
            <person name="Krizsan K."/>
            <person name="Foldi C."/>
            <person name="Dima B."/>
            <person name="Sanchez-Garcia M."/>
            <person name="Sanchez-Ramirez S."/>
            <person name="Szollosi G.J."/>
            <person name="Szarkandi J.G."/>
            <person name="Papp V."/>
            <person name="Albert L."/>
            <person name="Andreopoulos W."/>
            <person name="Angelini C."/>
            <person name="Antonin V."/>
            <person name="Barry K.W."/>
            <person name="Bougher N.L."/>
            <person name="Buchanan P."/>
            <person name="Buyck B."/>
            <person name="Bense V."/>
            <person name="Catcheside P."/>
            <person name="Chovatia M."/>
            <person name="Cooper J."/>
            <person name="Damon W."/>
            <person name="Desjardin D."/>
            <person name="Finy P."/>
            <person name="Geml J."/>
            <person name="Haridas S."/>
            <person name="Hughes K."/>
            <person name="Justo A."/>
            <person name="Karasinski D."/>
            <person name="Kautmanova I."/>
            <person name="Kiss B."/>
            <person name="Kocsube S."/>
            <person name="Kotiranta H."/>
            <person name="LaButti K.M."/>
            <person name="Lechner B.E."/>
            <person name="Liimatainen K."/>
            <person name="Lipzen A."/>
            <person name="Lukacs Z."/>
            <person name="Mihaltcheva S."/>
            <person name="Morgado L.N."/>
            <person name="Niskanen T."/>
            <person name="Noordeloos M.E."/>
            <person name="Ohm R.A."/>
            <person name="Ortiz-Santana B."/>
            <person name="Ovrebo C."/>
            <person name="Racz N."/>
            <person name="Riley R."/>
            <person name="Savchenko A."/>
            <person name="Shiryaev A."/>
            <person name="Soop K."/>
            <person name="Spirin V."/>
            <person name="Szebenyi C."/>
            <person name="Tomsovsky M."/>
            <person name="Tulloss R.E."/>
            <person name="Uehling J."/>
            <person name="Grigoriev I.V."/>
            <person name="Vagvolgyi C."/>
            <person name="Papp T."/>
            <person name="Martin F.M."/>
            <person name="Miettinen O."/>
            <person name="Hibbett D.S."/>
            <person name="Nagy L.G."/>
        </authorList>
    </citation>
    <scope>NUCLEOTIDE SEQUENCE [LARGE SCALE GENOMIC DNA]</scope>
    <source>
        <strain evidence="3 4">CBS 166.37</strain>
    </source>
</reference>
<feature type="compositionally biased region" description="Low complexity" evidence="1">
    <location>
        <begin position="147"/>
        <end position="156"/>
    </location>
</feature>
<evidence type="ECO:0000256" key="2">
    <source>
        <dbReference type="SAM" id="Phobius"/>
    </source>
</evidence>
<organism evidence="3 4">
    <name type="scientific">Crucibulum laeve</name>
    <dbReference type="NCBI Taxonomy" id="68775"/>
    <lineage>
        <taxon>Eukaryota</taxon>
        <taxon>Fungi</taxon>
        <taxon>Dikarya</taxon>
        <taxon>Basidiomycota</taxon>
        <taxon>Agaricomycotina</taxon>
        <taxon>Agaricomycetes</taxon>
        <taxon>Agaricomycetidae</taxon>
        <taxon>Agaricales</taxon>
        <taxon>Agaricineae</taxon>
        <taxon>Nidulariaceae</taxon>
        <taxon>Crucibulum</taxon>
    </lineage>
</organism>
<feature type="compositionally biased region" description="Polar residues" evidence="1">
    <location>
        <begin position="157"/>
        <end position="166"/>
    </location>
</feature>
<evidence type="ECO:0000256" key="1">
    <source>
        <dbReference type="SAM" id="MobiDB-lite"/>
    </source>
</evidence>
<keyword evidence="2" id="KW-0472">Membrane</keyword>
<keyword evidence="2" id="KW-1133">Transmembrane helix</keyword>
<dbReference type="EMBL" id="ML213598">
    <property type="protein sequence ID" value="TFK39727.1"/>
    <property type="molecule type" value="Genomic_DNA"/>
</dbReference>
<protein>
    <recommendedName>
        <fullName evidence="5">Integral membrane protein</fullName>
    </recommendedName>
</protein>
<keyword evidence="2" id="KW-0812">Transmembrane</keyword>
<feature type="transmembrane region" description="Helical" evidence="2">
    <location>
        <begin position="76"/>
        <end position="100"/>
    </location>
</feature>
<evidence type="ECO:0000313" key="4">
    <source>
        <dbReference type="Proteomes" id="UP000308652"/>
    </source>
</evidence>